<organism evidence="1 2">
    <name type="scientific">Fundidesulfovibrio magnetotacticus</name>
    <dbReference type="NCBI Taxonomy" id="2730080"/>
    <lineage>
        <taxon>Bacteria</taxon>
        <taxon>Pseudomonadati</taxon>
        <taxon>Thermodesulfobacteriota</taxon>
        <taxon>Desulfovibrionia</taxon>
        <taxon>Desulfovibrionales</taxon>
        <taxon>Desulfovibrionaceae</taxon>
        <taxon>Fundidesulfovibrio</taxon>
    </lineage>
</organism>
<evidence type="ECO:0008006" key="3">
    <source>
        <dbReference type="Google" id="ProtNLM"/>
    </source>
</evidence>
<dbReference type="EMBL" id="BLTE01000018">
    <property type="protein sequence ID" value="GFK95520.1"/>
    <property type="molecule type" value="Genomic_DNA"/>
</dbReference>
<dbReference type="Proteomes" id="UP000494245">
    <property type="component" value="Unassembled WGS sequence"/>
</dbReference>
<evidence type="ECO:0000313" key="2">
    <source>
        <dbReference type="Proteomes" id="UP000494245"/>
    </source>
</evidence>
<dbReference type="PANTHER" id="PTHR12697:SF5">
    <property type="entry name" value="DEOXYHYPUSINE HYDROXYLASE"/>
    <property type="match status" value="1"/>
</dbReference>
<sequence length="642" mass="69059">MGEHDELLGQLRSGDVELEREAAFAAGDGKILEAVPLLVTLVQSQNLGVQEAADRALRLIGGPAVVQAIAPLLRSDDPPARNIAMDVMREVGDQDFPTLVALLHDDDPDMRIFATDIMGSTNTVQAVAPLCEALLKDPEVNVRYQAAVSLGVLGKPEAAKCLNKALADDEWVQFAVIESLAKIRDESSVSALVGALGKSTDLVASMIVDALGEIGNIKAVTMLIKRLDDSPAALRNKICKAVVNILGGKSLTLLSEHEREKFREYLVAALQDEDEEIQDAAVHGLAFVGGEKPARAVLALAGGLDQDRAQERIELCVASLATMGLSRALEESLAFGPAPEALVAVEALSRIGGEQVSRLFMDTFWKRDRDVQRAIAGALLQVAGAEAVDFFLDALERHADGTVLKGAIAFLGQKMRVDKAAERIFSLLGHPYDDVKEAALEACVALGGEEMNDRFLAMAGSPEPLERLMAVYALGRIDLEKNIEALRAALEDEVPDIRKVALEAVAQLCGPESDGLNLLVSRLMDESREVRLAVVEQIGNCSLKEGNEYLVQALDDPDDWVRIRAMEALGIRCAEEAVPRLVELLESPNKLLALKVIETLGEIGGKAAFRALLDVVGSQDQELSEAAENAISKIQDEQGEDR</sequence>
<gene>
    <name evidence="1" type="ORF">NNJEOMEG_03386</name>
</gene>
<proteinExistence type="predicted"/>
<dbReference type="Gene3D" id="1.25.10.10">
    <property type="entry name" value="Leucine-rich Repeat Variant"/>
    <property type="match status" value="5"/>
</dbReference>
<reference evidence="1 2" key="1">
    <citation type="submission" date="2020-04" db="EMBL/GenBank/DDBJ databases">
        <authorList>
            <consortium name="Desulfovibrio sp. FSS-1 genome sequencing consortium"/>
            <person name="Shimoshige H."/>
            <person name="Kobayashi H."/>
            <person name="Maekawa T."/>
        </authorList>
    </citation>
    <scope>NUCLEOTIDE SEQUENCE [LARGE SCALE GENOMIC DNA]</scope>
    <source>
        <strain evidence="1 2">SIID29052-01</strain>
    </source>
</reference>
<comment type="caution">
    <text evidence="1">The sequence shown here is derived from an EMBL/GenBank/DDBJ whole genome shotgun (WGS) entry which is preliminary data.</text>
</comment>
<keyword evidence="2" id="KW-1185">Reference proteome</keyword>
<accession>A0A6V8LXA3</accession>
<evidence type="ECO:0000313" key="1">
    <source>
        <dbReference type="EMBL" id="GFK95520.1"/>
    </source>
</evidence>
<dbReference type="InterPro" id="IPR011989">
    <property type="entry name" value="ARM-like"/>
</dbReference>
<dbReference type="SUPFAM" id="SSF48371">
    <property type="entry name" value="ARM repeat"/>
    <property type="match status" value="3"/>
</dbReference>
<dbReference type="RefSeq" id="WP_173086598.1">
    <property type="nucleotide sequence ID" value="NZ_BLTE01000018.1"/>
</dbReference>
<dbReference type="InterPro" id="IPR016024">
    <property type="entry name" value="ARM-type_fold"/>
</dbReference>
<reference evidence="1 2" key="2">
    <citation type="submission" date="2020-05" db="EMBL/GenBank/DDBJ databases">
        <title>Draft genome sequence of Desulfovibrio sp. strainFSS-1.</title>
        <authorList>
            <person name="Shimoshige H."/>
            <person name="Kobayashi H."/>
            <person name="Maekawa T."/>
        </authorList>
    </citation>
    <scope>NUCLEOTIDE SEQUENCE [LARGE SCALE GENOMIC DNA]</scope>
    <source>
        <strain evidence="1 2">SIID29052-01</strain>
    </source>
</reference>
<dbReference type="PANTHER" id="PTHR12697">
    <property type="entry name" value="PBS LYASE HEAT-LIKE PROTEIN"/>
    <property type="match status" value="1"/>
</dbReference>
<dbReference type="SMART" id="SM00567">
    <property type="entry name" value="EZ_HEAT"/>
    <property type="match status" value="10"/>
</dbReference>
<dbReference type="Pfam" id="PF13646">
    <property type="entry name" value="HEAT_2"/>
    <property type="match status" value="3"/>
</dbReference>
<protein>
    <recommendedName>
        <fullName evidence="3">HEAT repeat domain-containing protein</fullName>
    </recommendedName>
</protein>
<dbReference type="GO" id="GO:0016491">
    <property type="term" value="F:oxidoreductase activity"/>
    <property type="evidence" value="ECO:0007669"/>
    <property type="project" value="TreeGrafter"/>
</dbReference>
<dbReference type="AlphaFoldDB" id="A0A6V8LXA3"/>
<dbReference type="InterPro" id="IPR004155">
    <property type="entry name" value="PBS_lyase_HEAT"/>
</dbReference>
<name>A0A6V8LXA3_9BACT</name>